<evidence type="ECO:0000313" key="1">
    <source>
        <dbReference type="EMBL" id="TGZ79891.1"/>
    </source>
</evidence>
<keyword evidence="2" id="KW-1185">Reference proteome</keyword>
<reference evidence="1 2" key="1">
    <citation type="submission" date="2019-04" db="EMBL/GenBank/DDBJ databases">
        <title>Comparative genomics and transcriptomics to analyze fruiting body development in filamentous ascomycetes.</title>
        <authorList>
            <consortium name="DOE Joint Genome Institute"/>
            <person name="Lutkenhaus R."/>
            <person name="Traeger S."/>
            <person name="Breuer J."/>
            <person name="Kuo A."/>
            <person name="Lipzen A."/>
            <person name="Pangilinan J."/>
            <person name="Dilworth D."/>
            <person name="Sandor L."/>
            <person name="Poggeler S."/>
            <person name="Barry K."/>
            <person name="Grigoriev I.V."/>
            <person name="Nowrousian M."/>
        </authorList>
    </citation>
    <scope>NUCLEOTIDE SEQUENCE [LARGE SCALE GENOMIC DNA]</scope>
    <source>
        <strain evidence="1 2">CBS 389.68</strain>
    </source>
</reference>
<name>A0A4S2MTR6_9PEZI</name>
<accession>A0A4S2MTR6</accession>
<dbReference type="OrthoDB" id="4554167at2759"/>
<protein>
    <submittedName>
        <fullName evidence="1">Uncharacterized protein</fullName>
    </submittedName>
</protein>
<sequence>MALNYKEQLLQAAHKVDDSIVGIQENETWTRVKLHGVSLARYYQTEQEGDLKNLSDDIKNAYPEIDMPMNPMWLLRAEKLVERSRTVAHSSVVITLRNEKGVEWICRRGLWIYGKHHTADRFLPAGPDAQGGQLHAEGC</sequence>
<dbReference type="AlphaFoldDB" id="A0A4S2MTR6"/>
<proteinExistence type="predicted"/>
<dbReference type="STRING" id="341454.A0A4S2MTR6"/>
<dbReference type="EMBL" id="ML220128">
    <property type="protein sequence ID" value="TGZ79891.1"/>
    <property type="molecule type" value="Genomic_DNA"/>
</dbReference>
<dbReference type="Proteomes" id="UP000298138">
    <property type="component" value="Unassembled WGS sequence"/>
</dbReference>
<dbReference type="InParanoid" id="A0A4S2MTR6"/>
<evidence type="ECO:0000313" key="2">
    <source>
        <dbReference type="Proteomes" id="UP000298138"/>
    </source>
</evidence>
<gene>
    <name evidence="1" type="ORF">EX30DRAFT_349861</name>
</gene>
<organism evidence="1 2">
    <name type="scientific">Ascodesmis nigricans</name>
    <dbReference type="NCBI Taxonomy" id="341454"/>
    <lineage>
        <taxon>Eukaryota</taxon>
        <taxon>Fungi</taxon>
        <taxon>Dikarya</taxon>
        <taxon>Ascomycota</taxon>
        <taxon>Pezizomycotina</taxon>
        <taxon>Pezizomycetes</taxon>
        <taxon>Pezizales</taxon>
        <taxon>Ascodesmidaceae</taxon>
        <taxon>Ascodesmis</taxon>
    </lineage>
</organism>